<accession>A0A7W6DKG0</accession>
<dbReference type="Gene3D" id="3.40.50.1820">
    <property type="entry name" value="alpha/beta hydrolase"/>
    <property type="match status" value="1"/>
</dbReference>
<dbReference type="EMBL" id="JACIEB010000002">
    <property type="protein sequence ID" value="MBB3981463.1"/>
    <property type="molecule type" value="Genomic_DNA"/>
</dbReference>
<reference evidence="2 3" key="1">
    <citation type="submission" date="2020-08" db="EMBL/GenBank/DDBJ databases">
        <title>Genomic Encyclopedia of Type Strains, Phase IV (KMG-IV): sequencing the most valuable type-strain genomes for metagenomic binning, comparative biology and taxonomic classification.</title>
        <authorList>
            <person name="Goeker M."/>
        </authorList>
    </citation>
    <scope>NUCLEOTIDE SEQUENCE [LARGE SCALE GENOMIC DNA]</scope>
    <source>
        <strain evidence="2 3">DSM 29348</strain>
    </source>
</reference>
<dbReference type="Proteomes" id="UP000552757">
    <property type="component" value="Unassembled WGS sequence"/>
</dbReference>
<keyword evidence="3" id="KW-1185">Reference proteome</keyword>
<comment type="caution">
    <text evidence="2">The sequence shown here is derived from an EMBL/GenBank/DDBJ whole genome shotgun (WGS) entry which is preliminary data.</text>
</comment>
<dbReference type="Pfam" id="PF12697">
    <property type="entry name" value="Abhydrolase_6"/>
    <property type="match status" value="1"/>
</dbReference>
<sequence>MAEKEGTAPDGVVLLHGFGGLPVQTALLARRLGQTGFAVANVGYPSWRWPLDRVADHVERRIRHSPVATAPTLHFVGHSMGGLVLRTLITRHRPSNLGRVVMLGTPNGGSELADLLYRLRLHPLILNRAAPALRTRRDTMVETALGQVNYPLGVIAGDRPIMQPFPGLSFARPMTARSVLPRLIARTKAIIWSWPWPIRR</sequence>
<evidence type="ECO:0000313" key="2">
    <source>
        <dbReference type="EMBL" id="MBB3981463.1"/>
    </source>
</evidence>
<gene>
    <name evidence="2" type="ORF">GGR44_001110</name>
</gene>
<dbReference type="AlphaFoldDB" id="A0A7W6DKG0"/>
<keyword evidence="2" id="KW-0378">Hydrolase</keyword>
<dbReference type="InterPro" id="IPR000073">
    <property type="entry name" value="AB_hydrolase_1"/>
</dbReference>
<dbReference type="InterPro" id="IPR029058">
    <property type="entry name" value="AB_hydrolase_fold"/>
</dbReference>
<dbReference type="PANTHER" id="PTHR37946">
    <property type="entry name" value="SLL1969 PROTEIN"/>
    <property type="match status" value="1"/>
</dbReference>
<dbReference type="RefSeq" id="WP_246344323.1">
    <property type="nucleotide sequence ID" value="NZ_JACIEB010000002.1"/>
</dbReference>
<organism evidence="2 3">
    <name type="scientific">Sphingobium fontiphilum</name>
    <dbReference type="NCBI Taxonomy" id="944425"/>
    <lineage>
        <taxon>Bacteria</taxon>
        <taxon>Pseudomonadati</taxon>
        <taxon>Pseudomonadota</taxon>
        <taxon>Alphaproteobacteria</taxon>
        <taxon>Sphingomonadales</taxon>
        <taxon>Sphingomonadaceae</taxon>
        <taxon>Sphingobium</taxon>
    </lineage>
</organism>
<evidence type="ECO:0000259" key="1">
    <source>
        <dbReference type="Pfam" id="PF12697"/>
    </source>
</evidence>
<dbReference type="PANTHER" id="PTHR37946:SF1">
    <property type="entry name" value="SLL1969 PROTEIN"/>
    <property type="match status" value="1"/>
</dbReference>
<dbReference type="SUPFAM" id="SSF53474">
    <property type="entry name" value="alpha/beta-Hydrolases"/>
    <property type="match status" value="1"/>
</dbReference>
<feature type="domain" description="AB hydrolase-1" evidence="1">
    <location>
        <begin position="12"/>
        <end position="171"/>
    </location>
</feature>
<evidence type="ECO:0000313" key="3">
    <source>
        <dbReference type="Proteomes" id="UP000552757"/>
    </source>
</evidence>
<name>A0A7W6DKG0_9SPHN</name>
<protein>
    <submittedName>
        <fullName evidence="2">Triacylglycerol esterase/lipase EstA (Alpha/beta hydrolase family)</fullName>
    </submittedName>
</protein>
<dbReference type="GO" id="GO:0016787">
    <property type="term" value="F:hydrolase activity"/>
    <property type="evidence" value="ECO:0007669"/>
    <property type="project" value="UniProtKB-KW"/>
</dbReference>
<proteinExistence type="predicted"/>